<dbReference type="Pfam" id="PF00072">
    <property type="entry name" value="Response_reg"/>
    <property type="match status" value="1"/>
</dbReference>
<dbReference type="PANTHER" id="PTHR44688:SF16">
    <property type="entry name" value="DNA-BINDING TRANSCRIPTIONAL ACTIVATOR DEVR_DOSR"/>
    <property type="match status" value="1"/>
</dbReference>
<dbReference type="PRINTS" id="PR00038">
    <property type="entry name" value="HTHLUXR"/>
</dbReference>
<dbReference type="SMART" id="SM00448">
    <property type="entry name" value="REC"/>
    <property type="match status" value="1"/>
</dbReference>
<evidence type="ECO:0000256" key="4">
    <source>
        <dbReference type="PROSITE-ProRule" id="PRU00169"/>
    </source>
</evidence>
<keyword evidence="8" id="KW-1185">Reference proteome</keyword>
<evidence type="ECO:0000313" key="7">
    <source>
        <dbReference type="EMBL" id="MEQ0562349.1"/>
    </source>
</evidence>
<accession>A0ABV0LJ77</accession>
<keyword evidence="3" id="KW-0804">Transcription</keyword>
<protein>
    <submittedName>
        <fullName evidence="7">Response regulator transcription factor</fullName>
    </submittedName>
</protein>
<dbReference type="Proteomes" id="UP001440984">
    <property type="component" value="Unassembled WGS sequence"/>
</dbReference>
<dbReference type="Gene3D" id="3.40.50.2300">
    <property type="match status" value="1"/>
</dbReference>
<dbReference type="RefSeq" id="WP_348953829.1">
    <property type="nucleotide sequence ID" value="NZ_JBDZYD010000009.1"/>
</dbReference>
<dbReference type="SUPFAM" id="SSF46894">
    <property type="entry name" value="C-terminal effector domain of the bipartite response regulators"/>
    <property type="match status" value="1"/>
</dbReference>
<evidence type="ECO:0000256" key="2">
    <source>
        <dbReference type="ARBA" id="ARBA00023125"/>
    </source>
</evidence>
<dbReference type="EMBL" id="JBDZYD010000009">
    <property type="protein sequence ID" value="MEQ0562349.1"/>
    <property type="molecule type" value="Genomic_DNA"/>
</dbReference>
<evidence type="ECO:0000259" key="6">
    <source>
        <dbReference type="PROSITE" id="PS50110"/>
    </source>
</evidence>
<dbReference type="SMART" id="SM00421">
    <property type="entry name" value="HTH_LUXR"/>
    <property type="match status" value="1"/>
</dbReference>
<dbReference type="InterPro" id="IPR011006">
    <property type="entry name" value="CheY-like_superfamily"/>
</dbReference>
<dbReference type="SUPFAM" id="SSF52172">
    <property type="entry name" value="CheY-like"/>
    <property type="match status" value="1"/>
</dbReference>
<feature type="domain" description="HTH luxR-type" evidence="5">
    <location>
        <begin position="166"/>
        <end position="231"/>
    </location>
</feature>
<name>A0ABV0LJ77_9PSEU</name>
<keyword evidence="1" id="KW-0805">Transcription regulation</keyword>
<proteinExistence type="predicted"/>
<evidence type="ECO:0000313" key="8">
    <source>
        <dbReference type="Proteomes" id="UP001440984"/>
    </source>
</evidence>
<dbReference type="PROSITE" id="PS50110">
    <property type="entry name" value="RESPONSE_REGULATORY"/>
    <property type="match status" value="1"/>
</dbReference>
<evidence type="ECO:0000256" key="1">
    <source>
        <dbReference type="ARBA" id="ARBA00023015"/>
    </source>
</evidence>
<comment type="caution">
    <text evidence="7">The sequence shown here is derived from an EMBL/GenBank/DDBJ whole genome shotgun (WGS) entry which is preliminary data.</text>
</comment>
<reference evidence="7 8" key="1">
    <citation type="submission" date="2024-05" db="EMBL/GenBank/DDBJ databases">
        <authorList>
            <person name="Zhao H."/>
            <person name="Xu Y."/>
            <person name="Lin S."/>
            <person name="Spain J.C."/>
            <person name="Zhou N.-Y."/>
        </authorList>
    </citation>
    <scope>NUCLEOTIDE SEQUENCE [LARGE SCALE GENOMIC DNA]</scope>
    <source>
        <strain evidence="7 8">NEAU-NG30</strain>
    </source>
</reference>
<evidence type="ECO:0000256" key="3">
    <source>
        <dbReference type="ARBA" id="ARBA00023163"/>
    </source>
</evidence>
<dbReference type="PROSITE" id="PS50043">
    <property type="entry name" value="HTH_LUXR_2"/>
    <property type="match status" value="1"/>
</dbReference>
<sequence>MPAPDDSGVAAAHREDMPMVRIFLVDDHEMLRDALAARLSLAPGVCVVGGAAAGDPQLLPRLAGLRPDVVTVEIGHCGSDPRVLLDRLAAEFPGLSVVALTDRRETALAVAAAKAGVLAWVPKDSTIDHLVDVLRGAGLGQASYPPAHLGEVLRALREDFRRARDRTGPLDMLSHREREVLASMVDGKRRSEIARELCVSANTVRTHTHKILTKLGVGSSLEAVRVAVSSGMRPATGPKT</sequence>
<dbReference type="InterPro" id="IPR000792">
    <property type="entry name" value="Tscrpt_reg_LuxR_C"/>
</dbReference>
<dbReference type="CDD" id="cd06170">
    <property type="entry name" value="LuxR_C_like"/>
    <property type="match status" value="1"/>
</dbReference>
<comment type="caution">
    <text evidence="4">Lacks conserved residue(s) required for the propagation of feature annotation.</text>
</comment>
<dbReference type="PANTHER" id="PTHR44688">
    <property type="entry name" value="DNA-BINDING TRANSCRIPTIONAL ACTIVATOR DEVR_DOSR"/>
    <property type="match status" value="1"/>
</dbReference>
<dbReference type="InterPro" id="IPR001789">
    <property type="entry name" value="Sig_transdc_resp-reg_receiver"/>
</dbReference>
<gene>
    <name evidence="7" type="ORF">ABJI51_24965</name>
</gene>
<organism evidence="7 8">
    <name type="scientific">Amycolatopsis melonis</name>
    <dbReference type="NCBI Taxonomy" id="3156488"/>
    <lineage>
        <taxon>Bacteria</taxon>
        <taxon>Bacillati</taxon>
        <taxon>Actinomycetota</taxon>
        <taxon>Actinomycetes</taxon>
        <taxon>Pseudonocardiales</taxon>
        <taxon>Pseudonocardiaceae</taxon>
        <taxon>Amycolatopsis</taxon>
    </lineage>
</organism>
<feature type="domain" description="Response regulatory" evidence="6">
    <location>
        <begin position="21"/>
        <end position="138"/>
    </location>
</feature>
<dbReference type="InterPro" id="IPR016032">
    <property type="entry name" value="Sig_transdc_resp-reg_C-effctor"/>
</dbReference>
<dbReference type="Pfam" id="PF00196">
    <property type="entry name" value="GerE"/>
    <property type="match status" value="1"/>
</dbReference>
<keyword evidence="2" id="KW-0238">DNA-binding</keyword>
<evidence type="ECO:0000259" key="5">
    <source>
        <dbReference type="PROSITE" id="PS50043"/>
    </source>
</evidence>